<protein>
    <submittedName>
        <fullName evidence="2">PilZ domain-containing protein</fullName>
    </submittedName>
</protein>
<evidence type="ECO:0000313" key="3">
    <source>
        <dbReference type="Proteomes" id="UP000681317"/>
    </source>
</evidence>
<reference evidence="2 3" key="1">
    <citation type="submission" date="2021-03" db="EMBL/GenBank/DDBJ databases">
        <title>Complete Genome Sequences of Two Lysobacter Strains Isolated from Sea Water (Lysobacter caseinilyticus) and Soil (Lysobacter helvus) in South Korea.</title>
        <authorList>
            <person name="Watanabe Y."/>
            <person name="Arakawa K."/>
        </authorList>
    </citation>
    <scope>NUCLEOTIDE SEQUENCE [LARGE SCALE GENOMIC DNA]</scope>
    <source>
        <strain evidence="2 3">KVB24</strain>
    </source>
</reference>
<dbReference type="EMBL" id="AP024545">
    <property type="protein sequence ID" value="BCT92692.1"/>
    <property type="molecule type" value="Genomic_DNA"/>
</dbReference>
<organism evidence="2 3">
    <name type="scientific">Noviluteimonas caseinilytica</name>
    <dbReference type="NCBI Taxonomy" id="2675101"/>
    <lineage>
        <taxon>Bacteria</taxon>
        <taxon>Pseudomonadati</taxon>
        <taxon>Pseudomonadota</taxon>
        <taxon>Gammaproteobacteria</taxon>
        <taxon>Lysobacterales</taxon>
        <taxon>Lysobacteraceae</taxon>
        <taxon>Noviluteimonas</taxon>
    </lineage>
</organism>
<keyword evidence="3" id="KW-1185">Reference proteome</keyword>
<dbReference type="InterPro" id="IPR009875">
    <property type="entry name" value="PilZ_domain"/>
</dbReference>
<evidence type="ECO:0000259" key="1">
    <source>
        <dbReference type="Pfam" id="PF07238"/>
    </source>
</evidence>
<gene>
    <name evidence="2" type="ORF">LYSCAS_17160</name>
</gene>
<name>A0ABN6FSL8_9GAMM</name>
<evidence type="ECO:0000313" key="2">
    <source>
        <dbReference type="EMBL" id="BCT92692.1"/>
    </source>
</evidence>
<proteinExistence type="predicted"/>
<dbReference type="Proteomes" id="UP000681317">
    <property type="component" value="Chromosome"/>
</dbReference>
<accession>A0ABN6FSL8</accession>
<dbReference type="Gene3D" id="2.40.10.220">
    <property type="entry name" value="predicted glycosyltransferase like domains"/>
    <property type="match status" value="1"/>
</dbReference>
<feature type="domain" description="PilZ" evidence="1">
    <location>
        <begin position="6"/>
        <end position="109"/>
    </location>
</feature>
<sequence>MIDEFRRARRRKVPDTVMVVDTMVDSVVGRLGNLSETGMLLMANAALVEDALYQFRFNLNDAHGRETPLEVGAHLLWQDAAHASGQRWTGFRFITVPEEHMRQLRDWIDGPGGQFE</sequence>
<dbReference type="Pfam" id="PF07238">
    <property type="entry name" value="PilZ"/>
    <property type="match status" value="1"/>
</dbReference>
<dbReference type="RefSeq" id="WP_213433536.1">
    <property type="nucleotide sequence ID" value="NZ_AP024545.1"/>
</dbReference>